<proteinExistence type="predicted"/>
<dbReference type="Proteomes" id="UP001221302">
    <property type="component" value="Unassembled WGS sequence"/>
</dbReference>
<name>A0AAE3P1E8_9BACT</name>
<organism evidence="1 2">
    <name type="scientific">Stygiobacter electus</name>
    <dbReference type="NCBI Taxonomy" id="3032292"/>
    <lineage>
        <taxon>Bacteria</taxon>
        <taxon>Pseudomonadati</taxon>
        <taxon>Ignavibacteriota</taxon>
        <taxon>Ignavibacteria</taxon>
        <taxon>Ignavibacteriales</taxon>
        <taxon>Melioribacteraceae</taxon>
        <taxon>Stygiobacter</taxon>
    </lineage>
</organism>
<dbReference type="AlphaFoldDB" id="A0AAE3P1E8"/>
<comment type="caution">
    <text evidence="1">The sequence shown here is derived from an EMBL/GenBank/DDBJ whole genome shotgun (WGS) entry which is preliminary data.</text>
</comment>
<sequence>MSVKKHKFNKDEDLKKEIFFCTECGDDLSDFGIVGKIDKKEIEKRHQKCKHSGKFNGDMCAMLFISNDAEPVPPTEELD</sequence>
<accession>A0AAE3P1E8</accession>
<evidence type="ECO:0000313" key="2">
    <source>
        <dbReference type="Proteomes" id="UP001221302"/>
    </source>
</evidence>
<evidence type="ECO:0000313" key="1">
    <source>
        <dbReference type="EMBL" id="MDF1611962.1"/>
    </source>
</evidence>
<reference evidence="1" key="1">
    <citation type="submission" date="2023-03" db="EMBL/GenBank/DDBJ databases">
        <title>Stygiobacter electus gen. nov., sp. nov., facultatively anaerobic thermotolerant bacterium of the class Ignavibacteria from a well of Yessentuki mineral water deposit.</title>
        <authorList>
            <person name="Podosokorskaya O.A."/>
            <person name="Elcheninov A.G."/>
            <person name="Petrova N.F."/>
            <person name="Zavarzina D.G."/>
            <person name="Kublanov I.V."/>
            <person name="Merkel A.Y."/>
        </authorList>
    </citation>
    <scope>NUCLEOTIDE SEQUENCE</scope>
    <source>
        <strain evidence="1">09-Me</strain>
    </source>
</reference>
<gene>
    <name evidence="1" type="ORF">P0M35_07355</name>
</gene>
<protein>
    <submittedName>
        <fullName evidence="1">Uncharacterized protein</fullName>
    </submittedName>
</protein>
<dbReference type="RefSeq" id="WP_321535730.1">
    <property type="nucleotide sequence ID" value="NZ_JARGDL010000008.1"/>
</dbReference>
<keyword evidence="2" id="KW-1185">Reference proteome</keyword>
<dbReference type="EMBL" id="JARGDL010000008">
    <property type="protein sequence ID" value="MDF1611962.1"/>
    <property type="molecule type" value="Genomic_DNA"/>
</dbReference>